<feature type="compositionally biased region" description="Basic and acidic residues" evidence="1">
    <location>
        <begin position="325"/>
        <end position="345"/>
    </location>
</feature>
<organism evidence="3 4">
    <name type="scientific">Elsinoe australis</name>
    <dbReference type="NCBI Taxonomy" id="40998"/>
    <lineage>
        <taxon>Eukaryota</taxon>
        <taxon>Fungi</taxon>
        <taxon>Dikarya</taxon>
        <taxon>Ascomycota</taxon>
        <taxon>Pezizomycotina</taxon>
        <taxon>Dothideomycetes</taxon>
        <taxon>Dothideomycetidae</taxon>
        <taxon>Myriangiales</taxon>
        <taxon>Elsinoaceae</taxon>
        <taxon>Elsinoe</taxon>
    </lineage>
</organism>
<comment type="caution">
    <text evidence="3">The sequence shown here is derived from an EMBL/GenBank/DDBJ whole genome shotgun (WGS) entry which is preliminary data.</text>
</comment>
<dbReference type="InterPro" id="IPR042511">
    <property type="entry name" value="Sld3"/>
</dbReference>
<reference evidence="3 4" key="1">
    <citation type="submission" date="2018-02" db="EMBL/GenBank/DDBJ databases">
        <title>Draft genome sequences of Elsinoe sp., causing black scab on jojoba.</title>
        <authorList>
            <person name="Stodart B."/>
            <person name="Jeffress S."/>
            <person name="Ash G."/>
            <person name="Arun Chinnappa K."/>
        </authorList>
    </citation>
    <scope>NUCLEOTIDE SEQUENCE [LARGE SCALE GENOMIC DNA]</scope>
    <source>
        <strain evidence="3 4">Hillstone_2</strain>
    </source>
</reference>
<dbReference type="AlphaFoldDB" id="A0A4U7APT8"/>
<accession>A0A4U7APT8</accession>
<evidence type="ECO:0000259" key="2">
    <source>
        <dbReference type="Pfam" id="PF08639"/>
    </source>
</evidence>
<evidence type="ECO:0000313" key="3">
    <source>
        <dbReference type="EMBL" id="TKX19949.1"/>
    </source>
</evidence>
<dbReference type="PANTHER" id="PTHR28067">
    <property type="entry name" value="DNA REPLICATION REGULATOR SLD3"/>
    <property type="match status" value="1"/>
</dbReference>
<dbReference type="PANTHER" id="PTHR28067:SF1">
    <property type="entry name" value="DNA REPLICATION REGULATOR SLD3"/>
    <property type="match status" value="1"/>
</dbReference>
<dbReference type="Proteomes" id="UP000308133">
    <property type="component" value="Unassembled WGS sequence"/>
</dbReference>
<dbReference type="GO" id="GO:0006270">
    <property type="term" value="P:DNA replication initiation"/>
    <property type="evidence" value="ECO:0007669"/>
    <property type="project" value="InterPro"/>
</dbReference>
<dbReference type="GO" id="GO:0031261">
    <property type="term" value="C:DNA replication preinitiation complex"/>
    <property type="evidence" value="ECO:0007669"/>
    <property type="project" value="TreeGrafter"/>
</dbReference>
<feature type="compositionally biased region" description="Polar residues" evidence="1">
    <location>
        <begin position="598"/>
        <end position="610"/>
    </location>
</feature>
<feature type="domain" description="DNA replication regulator Sld3 C-terminal" evidence="2">
    <location>
        <begin position="46"/>
        <end position="551"/>
    </location>
</feature>
<evidence type="ECO:0000313" key="4">
    <source>
        <dbReference type="Proteomes" id="UP000308133"/>
    </source>
</evidence>
<feature type="region of interest" description="Disordered" evidence="1">
    <location>
        <begin position="459"/>
        <end position="513"/>
    </location>
</feature>
<feature type="region of interest" description="Disordered" evidence="1">
    <location>
        <begin position="587"/>
        <end position="643"/>
    </location>
</feature>
<protein>
    <recommendedName>
        <fullName evidence="2">DNA replication regulator Sld3 C-terminal domain-containing protein</fullName>
    </recommendedName>
</protein>
<feature type="compositionally biased region" description="Polar residues" evidence="1">
    <location>
        <begin position="491"/>
        <end position="500"/>
    </location>
</feature>
<evidence type="ECO:0000256" key="1">
    <source>
        <dbReference type="SAM" id="MobiDB-lite"/>
    </source>
</evidence>
<sequence>MLVKTATSQVACTQQQSQSLMETQAETNSKLPDIEQETPVVDIDEQLATFIQHYLDMLYKSKTSVAYFAKAHVPRLRAGLTARGDDGKERLADFLAGMILSSSTFDKKHKNLWPEKAKDILPSAALRSPESQDKNTSVKKVRKKRAKVKPDKIGCLVDEEEHFTYWWLHDDDMPASNETIESRYKRRSLGLRTREAFLQVIIMLELASLQMSVPGRPGGADATGTEGKSSKSSKSKDYTMALELLVDKLCIWHSIDNGLLVTPDADGKESQPKKAPDQLRNFCVEVIVPFYMSKAPDVASNINKKLGGPVAPSPSKRRSATTTDSSKRLSRTDREPLERVPSERQTHKRRATPSLARSATDSRLVPGLKREPSEISLDSIPLKAEVKADSRRSSLLDKMRLRQREVDFDAMSQVQESKRKKQAEVENKLKEAISALKKPNRVLAGRELADVAEQRELMAQAREKASKAQRARQRQQIQVESTPKRNRQRTDLITATPQAKDSTDNRQQHSASTVSMIPSSGIRVSDELEAENSILDTGHRPRHLQIDATPVQGIKKFALPALPQSAIKQPVFGSASTSNVMETPVKKGVGGGGAQEIESGSLTLGPSSLATPIKSRWLPGNEAPTGAGVAETPNARHAKESDGDVDIYAALGWDD</sequence>
<dbReference type="EMBL" id="PTQR01000104">
    <property type="protein sequence ID" value="TKX19949.1"/>
    <property type="molecule type" value="Genomic_DNA"/>
</dbReference>
<name>A0A4U7APT8_9PEZI</name>
<dbReference type="InterPro" id="IPR013948">
    <property type="entry name" value="DNA_replication_reg_Sld3_C"/>
</dbReference>
<gene>
    <name evidence="3" type="ORF">C1H76_7833</name>
</gene>
<proteinExistence type="predicted"/>
<feature type="region of interest" description="Disordered" evidence="1">
    <location>
        <begin position="213"/>
        <end position="234"/>
    </location>
</feature>
<feature type="region of interest" description="Disordered" evidence="1">
    <location>
        <begin position="305"/>
        <end position="370"/>
    </location>
</feature>
<dbReference type="Pfam" id="PF08639">
    <property type="entry name" value="Sld3_STD"/>
    <property type="match status" value="1"/>
</dbReference>
<feature type="region of interest" description="Disordered" evidence="1">
    <location>
        <begin position="123"/>
        <end position="143"/>
    </location>
</feature>
<dbReference type="Gene3D" id="1.20.58.2130">
    <property type="match status" value="1"/>
</dbReference>